<evidence type="ECO:0000259" key="1">
    <source>
        <dbReference type="PROSITE" id="PS50994"/>
    </source>
</evidence>
<reference evidence="2" key="1">
    <citation type="submission" date="2021-02" db="EMBL/GenBank/DDBJ databases">
        <authorList>
            <person name="Nowell W R."/>
        </authorList>
    </citation>
    <scope>NUCLEOTIDE SEQUENCE</scope>
</reference>
<comment type="caution">
    <text evidence="2">The sequence shown here is derived from an EMBL/GenBank/DDBJ whole genome shotgun (WGS) entry which is preliminary data.</text>
</comment>
<dbReference type="Gene3D" id="3.10.10.10">
    <property type="entry name" value="HIV Type 1 Reverse Transcriptase, subunit A, domain 1"/>
    <property type="match status" value="1"/>
</dbReference>
<dbReference type="AlphaFoldDB" id="A0A815FBS8"/>
<protein>
    <recommendedName>
        <fullName evidence="1">Integrase catalytic domain-containing protein</fullName>
    </recommendedName>
</protein>
<dbReference type="InterPro" id="IPR001584">
    <property type="entry name" value="Integrase_cat-core"/>
</dbReference>
<dbReference type="Gene3D" id="3.30.420.10">
    <property type="entry name" value="Ribonuclease H-like superfamily/Ribonuclease H"/>
    <property type="match status" value="1"/>
</dbReference>
<dbReference type="GO" id="GO:0015074">
    <property type="term" value="P:DNA integration"/>
    <property type="evidence" value="ECO:0007669"/>
    <property type="project" value="InterPro"/>
</dbReference>
<dbReference type="OrthoDB" id="8065885at2759"/>
<dbReference type="EMBL" id="CAJOBC010047950">
    <property type="protein sequence ID" value="CAF4167659.1"/>
    <property type="molecule type" value="Genomic_DNA"/>
</dbReference>
<dbReference type="InterPro" id="IPR050951">
    <property type="entry name" value="Retrovirus_Pol_polyprotein"/>
</dbReference>
<dbReference type="InterPro" id="IPR043502">
    <property type="entry name" value="DNA/RNA_pol_sf"/>
</dbReference>
<evidence type="ECO:0000313" key="3">
    <source>
        <dbReference type="EMBL" id="CAF4167659.1"/>
    </source>
</evidence>
<dbReference type="SUPFAM" id="SSF56672">
    <property type="entry name" value="DNA/RNA polymerases"/>
    <property type="match status" value="1"/>
</dbReference>
<dbReference type="InterPro" id="IPR000477">
    <property type="entry name" value="RT_dom"/>
</dbReference>
<dbReference type="Pfam" id="PF00078">
    <property type="entry name" value="RVT_1"/>
    <property type="match status" value="1"/>
</dbReference>
<accession>A0A815FBS8</accession>
<dbReference type="GO" id="GO:0003676">
    <property type="term" value="F:nucleic acid binding"/>
    <property type="evidence" value="ECO:0007669"/>
    <property type="project" value="InterPro"/>
</dbReference>
<dbReference type="InterPro" id="IPR043128">
    <property type="entry name" value="Rev_trsase/Diguanyl_cyclase"/>
</dbReference>
<keyword evidence="4" id="KW-1185">Reference proteome</keyword>
<evidence type="ECO:0000313" key="4">
    <source>
        <dbReference type="Proteomes" id="UP000663829"/>
    </source>
</evidence>
<dbReference type="Pfam" id="PF00665">
    <property type="entry name" value="rve"/>
    <property type="match status" value="1"/>
</dbReference>
<dbReference type="EMBL" id="CAJNOQ010013430">
    <property type="protein sequence ID" value="CAF1321449.1"/>
    <property type="molecule type" value="Genomic_DNA"/>
</dbReference>
<gene>
    <name evidence="2" type="ORF">GPM918_LOCUS29492</name>
    <name evidence="3" type="ORF">SRO942_LOCUS30073</name>
</gene>
<dbReference type="PANTHER" id="PTHR37984:SF5">
    <property type="entry name" value="PROTEIN NYNRIN-LIKE"/>
    <property type="match status" value="1"/>
</dbReference>
<evidence type="ECO:0000313" key="2">
    <source>
        <dbReference type="EMBL" id="CAF1321449.1"/>
    </source>
</evidence>
<dbReference type="PROSITE" id="PS50994">
    <property type="entry name" value="INTEGRASE"/>
    <property type="match status" value="1"/>
</dbReference>
<organism evidence="2 4">
    <name type="scientific">Didymodactylos carnosus</name>
    <dbReference type="NCBI Taxonomy" id="1234261"/>
    <lineage>
        <taxon>Eukaryota</taxon>
        <taxon>Metazoa</taxon>
        <taxon>Spiralia</taxon>
        <taxon>Gnathifera</taxon>
        <taxon>Rotifera</taxon>
        <taxon>Eurotatoria</taxon>
        <taxon>Bdelloidea</taxon>
        <taxon>Philodinida</taxon>
        <taxon>Philodinidae</taxon>
        <taxon>Didymodactylos</taxon>
    </lineage>
</organism>
<dbReference type="InterPro" id="IPR036397">
    <property type="entry name" value="RNaseH_sf"/>
</dbReference>
<proteinExistence type="predicted"/>
<dbReference type="PANTHER" id="PTHR37984">
    <property type="entry name" value="PROTEIN CBG26694"/>
    <property type="match status" value="1"/>
</dbReference>
<dbReference type="CDD" id="cd01647">
    <property type="entry name" value="RT_LTR"/>
    <property type="match status" value="1"/>
</dbReference>
<dbReference type="Gene3D" id="3.30.70.270">
    <property type="match status" value="1"/>
</dbReference>
<dbReference type="InterPro" id="IPR012337">
    <property type="entry name" value="RNaseH-like_sf"/>
</dbReference>
<dbReference type="Proteomes" id="UP000681722">
    <property type="component" value="Unassembled WGS sequence"/>
</dbReference>
<sequence>MIDAGSQQVSIINNKIETTANIIKKNDQVKLPIRLNSSVVIPPNDNLSVQISTDISTGSLLFYPSFNFKQQLPILLCNNILKIQRYQGTISLQNPFSFPYYLHKGTRLGLATLPATSPIPPSSSIIAHTALDQSISQTNIDNLLCHLQDPKQTSILKEQFLRYDAIFDTSKPTVAKTVIQHAINTIEHPPPCSKSYAFSHAKQEALYEVINSLLKSGRIRESHSSYSAPALLVEKKDKSWRLVIDYKKLNSITIEDEFPLPNMENTLQEVGGGFSFFSKLDLKSGFWQLLIEETYKHKTAFKSPFGLFEWNVLSQGKTNCLPDYLSRYPIEFNDPDLLDPNYGLEITPSAIDSTVIRLQPSIATVAAVTTRLQNGPFQIIAIDFVGPLNRTPSENRYVLAITDLFTRWVTAVALPNCTATVTAETLFKNYICRYGVPTTILSDNGPHFRNQLLQSLEYKIGIHHIFSSPYHPQSNGVIERFNATFIPQIAKLQDAEYNNWDEYLDAVFGRKPRLPTDSYQPQLTFIKINDYLAQLEKSLKIHHKYAKDNILKQQHHSRLRYNKHRQYPHISIGDPVLMRVQGSRTKLEPYFHPVPKVIVMVLHPTYIVKDPETQEEYQIHVNDLRSFSEAKFQ</sequence>
<name>A0A815FBS8_9BILA</name>
<feature type="domain" description="Integrase catalytic" evidence="1">
    <location>
        <begin position="372"/>
        <end position="507"/>
    </location>
</feature>
<dbReference type="Proteomes" id="UP000663829">
    <property type="component" value="Unassembled WGS sequence"/>
</dbReference>
<dbReference type="SUPFAM" id="SSF53098">
    <property type="entry name" value="Ribonuclease H-like"/>
    <property type="match status" value="1"/>
</dbReference>